<protein>
    <submittedName>
        <fullName evidence="2">Uncharacterized protein</fullName>
    </submittedName>
</protein>
<keyword evidence="3" id="KW-1185">Reference proteome</keyword>
<reference evidence="2 3" key="1">
    <citation type="journal article" date="2023" name="Plants (Basel)">
        <title>Bridging the Gap: Combining Genomics and Transcriptomics Approaches to Understand Stylosanthes scabra, an Orphan Legume from the Brazilian Caatinga.</title>
        <authorList>
            <person name="Ferreira-Neto J.R.C."/>
            <person name="da Silva M.D."/>
            <person name="Binneck E."/>
            <person name="de Melo N.F."/>
            <person name="da Silva R.H."/>
            <person name="de Melo A.L.T.M."/>
            <person name="Pandolfi V."/>
            <person name="Bustamante F.O."/>
            <person name="Brasileiro-Vidal A.C."/>
            <person name="Benko-Iseppon A.M."/>
        </authorList>
    </citation>
    <scope>NUCLEOTIDE SEQUENCE [LARGE SCALE GENOMIC DNA]</scope>
    <source>
        <tissue evidence="2">Leaves</tissue>
    </source>
</reference>
<accession>A0ABU6UFR6</accession>
<feature type="compositionally biased region" description="Polar residues" evidence="1">
    <location>
        <begin position="130"/>
        <end position="145"/>
    </location>
</feature>
<sequence length="155" mass="18124">MAEDDTEAAASATADPRPLLLWDDHDCWDDVRRGTKEITNVFMEHYKWYAPYSAKHLNGDRILRSSFLQGDEANMRKAWEARAAKRHRGLIHNIREKGAPHHWIPDDIWKWYVDFWASPEYQAMRRANKSNRASSTGGSLHTEGSITYPATRRRW</sequence>
<organism evidence="2 3">
    <name type="scientific">Stylosanthes scabra</name>
    <dbReference type="NCBI Taxonomy" id="79078"/>
    <lineage>
        <taxon>Eukaryota</taxon>
        <taxon>Viridiplantae</taxon>
        <taxon>Streptophyta</taxon>
        <taxon>Embryophyta</taxon>
        <taxon>Tracheophyta</taxon>
        <taxon>Spermatophyta</taxon>
        <taxon>Magnoliopsida</taxon>
        <taxon>eudicotyledons</taxon>
        <taxon>Gunneridae</taxon>
        <taxon>Pentapetalae</taxon>
        <taxon>rosids</taxon>
        <taxon>fabids</taxon>
        <taxon>Fabales</taxon>
        <taxon>Fabaceae</taxon>
        <taxon>Papilionoideae</taxon>
        <taxon>50 kb inversion clade</taxon>
        <taxon>dalbergioids sensu lato</taxon>
        <taxon>Dalbergieae</taxon>
        <taxon>Pterocarpus clade</taxon>
        <taxon>Stylosanthes</taxon>
    </lineage>
</organism>
<comment type="caution">
    <text evidence="2">The sequence shown here is derived from an EMBL/GenBank/DDBJ whole genome shotgun (WGS) entry which is preliminary data.</text>
</comment>
<evidence type="ECO:0000256" key="1">
    <source>
        <dbReference type="SAM" id="MobiDB-lite"/>
    </source>
</evidence>
<evidence type="ECO:0000313" key="2">
    <source>
        <dbReference type="EMBL" id="MED6159552.1"/>
    </source>
</evidence>
<evidence type="ECO:0000313" key="3">
    <source>
        <dbReference type="Proteomes" id="UP001341840"/>
    </source>
</evidence>
<name>A0ABU6UFR6_9FABA</name>
<dbReference type="EMBL" id="JASCZI010121080">
    <property type="protein sequence ID" value="MED6159552.1"/>
    <property type="molecule type" value="Genomic_DNA"/>
</dbReference>
<proteinExistence type="predicted"/>
<gene>
    <name evidence="2" type="ORF">PIB30_043264</name>
</gene>
<feature type="region of interest" description="Disordered" evidence="1">
    <location>
        <begin position="129"/>
        <end position="155"/>
    </location>
</feature>
<dbReference type="Proteomes" id="UP001341840">
    <property type="component" value="Unassembled WGS sequence"/>
</dbReference>